<dbReference type="RefSeq" id="WP_171655896.1">
    <property type="nucleotide sequence ID" value="NZ_WHOD01000119.1"/>
</dbReference>
<gene>
    <name evidence="1" type="ORF">GC093_31155</name>
</gene>
<dbReference type="Proteomes" id="UP000641588">
    <property type="component" value="Unassembled WGS sequence"/>
</dbReference>
<dbReference type="EMBL" id="WHOD01000119">
    <property type="protein sequence ID" value="NOU97653.1"/>
    <property type="molecule type" value="Genomic_DNA"/>
</dbReference>
<keyword evidence="2" id="KW-1185">Reference proteome</keyword>
<evidence type="ECO:0000313" key="1">
    <source>
        <dbReference type="EMBL" id="NOU97653.1"/>
    </source>
</evidence>
<protein>
    <submittedName>
        <fullName evidence="1">Uncharacterized protein</fullName>
    </submittedName>
</protein>
<reference evidence="1" key="1">
    <citation type="submission" date="2019-10" db="EMBL/GenBank/DDBJ databases">
        <title>Description of Paenibacillus glebae sp. nov.</title>
        <authorList>
            <person name="Carlier A."/>
            <person name="Qi S."/>
        </authorList>
    </citation>
    <scope>NUCLEOTIDE SEQUENCE</scope>
    <source>
        <strain evidence="1">LMG 31456</strain>
    </source>
</reference>
<proteinExistence type="predicted"/>
<accession>A0A972H0N3</accession>
<evidence type="ECO:0000313" key="2">
    <source>
        <dbReference type="Proteomes" id="UP000641588"/>
    </source>
</evidence>
<organism evidence="1 2">
    <name type="scientific">Paenibacillus foliorum</name>
    <dbReference type="NCBI Taxonomy" id="2654974"/>
    <lineage>
        <taxon>Bacteria</taxon>
        <taxon>Bacillati</taxon>
        <taxon>Bacillota</taxon>
        <taxon>Bacilli</taxon>
        <taxon>Bacillales</taxon>
        <taxon>Paenibacillaceae</taxon>
        <taxon>Paenibacillus</taxon>
    </lineage>
</organism>
<comment type="caution">
    <text evidence="1">The sequence shown here is derived from an EMBL/GenBank/DDBJ whole genome shotgun (WGS) entry which is preliminary data.</text>
</comment>
<sequence>MQNICQKIVRVQNGLITEIYDGLMYRDFTDNDAALKELLMDDIGSDFDTMLNTYEKLIHDLSVFFPQLQGFINEHLPEGWLDRAEQCYSDVSSRPSPF</sequence>
<name>A0A972H0N3_9BACL</name>
<dbReference type="AlphaFoldDB" id="A0A972H0N3"/>